<dbReference type="RefSeq" id="WP_175474674.1">
    <property type="nucleotide sequence ID" value="NZ_FOGS01000001.1"/>
</dbReference>
<dbReference type="STRING" id="416874.SAMN04487958_101379"/>
<dbReference type="Proteomes" id="UP000198505">
    <property type="component" value="Unassembled WGS sequence"/>
</dbReference>
<gene>
    <name evidence="1" type="ORF">SAMN04487958_101379</name>
</gene>
<evidence type="ECO:0000313" key="2">
    <source>
        <dbReference type="Proteomes" id="UP000198505"/>
    </source>
</evidence>
<keyword evidence="2" id="KW-1185">Reference proteome</keyword>
<protein>
    <submittedName>
        <fullName evidence="1">Uncharacterized protein</fullName>
    </submittedName>
</protein>
<name>A0A1H9PSV9_9GAMM</name>
<sequence length="49" mass="5331">MMNADCFALMSSMGWFGWLMPLAFLLLVGLGIAALAKYLFSRTSQGDPS</sequence>
<proteinExistence type="predicted"/>
<dbReference type="AlphaFoldDB" id="A0A1H9PSV9"/>
<dbReference type="EMBL" id="FOGS01000001">
    <property type="protein sequence ID" value="SER50859.1"/>
    <property type="molecule type" value="Genomic_DNA"/>
</dbReference>
<accession>A0A1H9PSV9</accession>
<reference evidence="2" key="1">
    <citation type="submission" date="2016-10" db="EMBL/GenBank/DDBJ databases">
        <authorList>
            <person name="Varghese N."/>
            <person name="Submissions S."/>
        </authorList>
    </citation>
    <scope>NUCLEOTIDE SEQUENCE [LARGE SCALE GENOMIC DNA]</scope>
    <source>
        <strain evidence="2">CGMCC 1.6495</strain>
    </source>
</reference>
<evidence type="ECO:0000313" key="1">
    <source>
        <dbReference type="EMBL" id="SER50859.1"/>
    </source>
</evidence>
<organism evidence="1 2">
    <name type="scientific">Vreelandella subterranea</name>
    <dbReference type="NCBI Taxonomy" id="416874"/>
    <lineage>
        <taxon>Bacteria</taxon>
        <taxon>Pseudomonadati</taxon>
        <taxon>Pseudomonadota</taxon>
        <taxon>Gammaproteobacteria</taxon>
        <taxon>Oceanospirillales</taxon>
        <taxon>Halomonadaceae</taxon>
        <taxon>Vreelandella</taxon>
    </lineage>
</organism>